<proteinExistence type="predicted"/>
<keyword evidence="3" id="KW-1185">Reference proteome</keyword>
<evidence type="ECO:0000313" key="3">
    <source>
        <dbReference type="Proteomes" id="UP001165363"/>
    </source>
</evidence>
<dbReference type="Pfam" id="PF14452">
    <property type="entry name" value="Multi_ubiq"/>
    <property type="match status" value="1"/>
</dbReference>
<evidence type="ECO:0000259" key="1">
    <source>
        <dbReference type="Pfam" id="PF14452"/>
    </source>
</evidence>
<protein>
    <submittedName>
        <fullName evidence="2">Multiubiquitin domain-containing protein</fullName>
    </submittedName>
</protein>
<dbReference type="InterPro" id="IPR027802">
    <property type="entry name" value="Multi-ubiquitin_dom"/>
</dbReference>
<name>A0ABT0RIS1_9SPHN</name>
<dbReference type="EMBL" id="JAMGBD010000001">
    <property type="protein sequence ID" value="MCL6682483.1"/>
    <property type="molecule type" value="Genomic_DNA"/>
</dbReference>
<comment type="caution">
    <text evidence="2">The sequence shown here is derived from an EMBL/GenBank/DDBJ whole genome shotgun (WGS) entry which is preliminary data.</text>
</comment>
<sequence length="81" mass="8979">MNDHEHLVEIFVNTDSHNEPKGKITFDRLVQLAFGEGADLNAGYKVTYQAGQSGEDKDLPKKGEVEIHKGMIFNVSLTAFS</sequence>
<dbReference type="RefSeq" id="WP_249846452.1">
    <property type="nucleotide sequence ID" value="NZ_JAMGBD010000001.1"/>
</dbReference>
<gene>
    <name evidence="2" type="ORF">LZ536_01000</name>
</gene>
<reference evidence="2" key="1">
    <citation type="submission" date="2022-05" db="EMBL/GenBank/DDBJ databases">
        <authorList>
            <person name="Jo J.-H."/>
            <person name="Im W.-T."/>
        </authorList>
    </citation>
    <scope>NUCLEOTIDE SEQUENCE</scope>
    <source>
        <strain evidence="2">SE158</strain>
    </source>
</reference>
<accession>A0ABT0RIS1</accession>
<evidence type="ECO:0000313" key="2">
    <source>
        <dbReference type="EMBL" id="MCL6682483.1"/>
    </source>
</evidence>
<feature type="domain" description="Multi-ubiquitin" evidence="1">
    <location>
        <begin position="8"/>
        <end position="78"/>
    </location>
</feature>
<organism evidence="2 3">
    <name type="scientific">Sphingomonas alba</name>
    <dbReference type="NCBI Taxonomy" id="2908208"/>
    <lineage>
        <taxon>Bacteria</taxon>
        <taxon>Pseudomonadati</taxon>
        <taxon>Pseudomonadota</taxon>
        <taxon>Alphaproteobacteria</taxon>
        <taxon>Sphingomonadales</taxon>
        <taxon>Sphingomonadaceae</taxon>
        <taxon>Sphingomonas</taxon>
    </lineage>
</organism>
<dbReference type="Proteomes" id="UP001165363">
    <property type="component" value="Unassembled WGS sequence"/>
</dbReference>